<organism evidence="1 2">
    <name type="scientific">Brassica cretica</name>
    <name type="common">Mustard</name>
    <dbReference type="NCBI Taxonomy" id="69181"/>
    <lineage>
        <taxon>Eukaryota</taxon>
        <taxon>Viridiplantae</taxon>
        <taxon>Streptophyta</taxon>
        <taxon>Embryophyta</taxon>
        <taxon>Tracheophyta</taxon>
        <taxon>Spermatophyta</taxon>
        <taxon>Magnoliopsida</taxon>
        <taxon>eudicotyledons</taxon>
        <taxon>Gunneridae</taxon>
        <taxon>Pentapetalae</taxon>
        <taxon>rosids</taxon>
        <taxon>malvids</taxon>
        <taxon>Brassicales</taxon>
        <taxon>Brassicaceae</taxon>
        <taxon>Brassiceae</taxon>
        <taxon>Brassica</taxon>
    </lineage>
</organism>
<evidence type="ECO:0000313" key="1">
    <source>
        <dbReference type="EMBL" id="KAF3525629.1"/>
    </source>
</evidence>
<dbReference type="EMBL" id="QGKX02001347">
    <property type="protein sequence ID" value="KAF3525629.1"/>
    <property type="molecule type" value="Genomic_DNA"/>
</dbReference>
<evidence type="ECO:0000313" key="2">
    <source>
        <dbReference type="Proteomes" id="UP000712600"/>
    </source>
</evidence>
<name>A0A8S9PXU4_BRACR</name>
<sequence>MEPKTKIGEISPVAGDLSSKKFPLFHHSSWQTKRDTWPILGRSRISNTSNTWELFTGMP</sequence>
<dbReference type="Proteomes" id="UP000712600">
    <property type="component" value="Unassembled WGS sequence"/>
</dbReference>
<protein>
    <submittedName>
        <fullName evidence="1">Uncharacterized protein</fullName>
    </submittedName>
</protein>
<comment type="caution">
    <text evidence="1">The sequence shown here is derived from an EMBL/GenBank/DDBJ whole genome shotgun (WGS) entry which is preliminary data.</text>
</comment>
<dbReference type="AlphaFoldDB" id="A0A8S9PXU4"/>
<reference evidence="1" key="1">
    <citation type="submission" date="2019-12" db="EMBL/GenBank/DDBJ databases">
        <title>Genome sequencing and annotation of Brassica cretica.</title>
        <authorList>
            <person name="Studholme D.J."/>
            <person name="Sarris P."/>
        </authorList>
    </citation>
    <scope>NUCLEOTIDE SEQUENCE</scope>
    <source>
        <strain evidence="1">PFS-109/04</strain>
        <tissue evidence="1">Leaf</tissue>
    </source>
</reference>
<proteinExistence type="predicted"/>
<gene>
    <name evidence="1" type="ORF">F2Q69_00050089</name>
</gene>
<accession>A0A8S9PXU4</accession>